<accession>A0ABR8KQ83</accession>
<feature type="transmembrane region" description="Helical" evidence="1">
    <location>
        <begin position="6"/>
        <end position="26"/>
    </location>
</feature>
<dbReference type="InterPro" id="IPR050570">
    <property type="entry name" value="Cell_wall_metabolism_enzyme"/>
</dbReference>
<keyword evidence="1" id="KW-0812">Transmembrane</keyword>
<feature type="transmembrane region" description="Helical" evidence="1">
    <location>
        <begin position="38"/>
        <end position="59"/>
    </location>
</feature>
<dbReference type="Gene3D" id="2.70.70.10">
    <property type="entry name" value="Glucose Permease (Domain IIA)"/>
    <property type="match status" value="1"/>
</dbReference>
<dbReference type="PANTHER" id="PTHR21666:SF270">
    <property type="entry name" value="MUREIN HYDROLASE ACTIVATOR ENVC"/>
    <property type="match status" value="1"/>
</dbReference>
<dbReference type="Proteomes" id="UP000635384">
    <property type="component" value="Unassembled WGS sequence"/>
</dbReference>
<dbReference type="Pfam" id="PF01551">
    <property type="entry name" value="Peptidase_M23"/>
    <property type="match status" value="1"/>
</dbReference>
<dbReference type="Gene3D" id="3.30.2010.10">
    <property type="entry name" value="Metalloproteases ('zincins'), catalytic domain"/>
    <property type="match status" value="1"/>
</dbReference>
<evidence type="ECO:0000313" key="4">
    <source>
        <dbReference type="EMBL" id="MBD2842054.1"/>
    </source>
</evidence>
<evidence type="ECO:0000313" key="5">
    <source>
        <dbReference type="Proteomes" id="UP000635384"/>
    </source>
</evidence>
<evidence type="ECO:0000256" key="1">
    <source>
        <dbReference type="SAM" id="Phobius"/>
    </source>
</evidence>
<dbReference type="Pfam" id="PF05569">
    <property type="entry name" value="Peptidase_M56"/>
    <property type="match status" value="1"/>
</dbReference>
<keyword evidence="1" id="KW-0472">Membrane</keyword>
<organism evidence="4 5">
    <name type="scientific">Erythrobacter rubeus</name>
    <dbReference type="NCBI Taxonomy" id="2760803"/>
    <lineage>
        <taxon>Bacteria</taxon>
        <taxon>Pseudomonadati</taxon>
        <taxon>Pseudomonadota</taxon>
        <taxon>Alphaproteobacteria</taxon>
        <taxon>Sphingomonadales</taxon>
        <taxon>Erythrobacteraceae</taxon>
        <taxon>Erythrobacter/Porphyrobacter group</taxon>
        <taxon>Erythrobacter</taxon>
    </lineage>
</organism>
<dbReference type="SUPFAM" id="SSF51261">
    <property type="entry name" value="Duplicated hybrid motif"/>
    <property type="match status" value="1"/>
</dbReference>
<evidence type="ECO:0000259" key="3">
    <source>
        <dbReference type="Pfam" id="PF05569"/>
    </source>
</evidence>
<feature type="domain" description="Peptidase M56" evidence="3">
    <location>
        <begin position="166"/>
        <end position="272"/>
    </location>
</feature>
<dbReference type="InterPro" id="IPR008756">
    <property type="entry name" value="Peptidase_M56"/>
</dbReference>
<proteinExistence type="predicted"/>
<name>A0ABR8KQ83_9SPHN</name>
<gene>
    <name evidence="4" type="ORF">IB285_07260</name>
</gene>
<dbReference type="InterPro" id="IPR011055">
    <property type="entry name" value="Dup_hybrid_motif"/>
</dbReference>
<evidence type="ECO:0000259" key="2">
    <source>
        <dbReference type="Pfam" id="PF01551"/>
    </source>
</evidence>
<sequence>MSALLFYIAASIIAGAFAFGAAVLCASVMPATRHWSGLWGSALVATFAIPPLGALLNLANTWFPLVPSGNGFLMHLDGVVDLSAFAGPGEPQIIAAGGMPSFATLIALAAVLGAAISLSRLYVGRRKAIGVALGAKGPMRLHGHTYWVSDQVDAAFAVAGLIPRRTPRIVIPARMAADLPERELLLVLRHEQSHIARRDDQIGLILRSIAALIWFNPFAHLIFARWSHSAEVQCDEAALADQPNEMRGVYANTLLTALHIMAGRVRQYPAASFSTHRIRNEKMRITQIMSGSPVVFKRGPARIALAAVAFAATGFGAMSVSAHGDALSYEEPTPAMMAQSAPRIAAPVRIVEGKITSRFGKAADPFNRGKPRQHKGIDIAAPVGTPINAPSDGAIVEATNLFDNKPNYGIVVVHRASDGTLTLFAHLDGFTVTPGQTVSAGQQIARVGNTGKSTGPHVHIETIRDGQHLDPQMVWPVLQ</sequence>
<reference evidence="4 5" key="1">
    <citation type="submission" date="2020-09" db="EMBL/GenBank/DDBJ databases">
        <authorList>
            <person name="Yoon J.-W."/>
        </authorList>
    </citation>
    <scope>NUCLEOTIDE SEQUENCE [LARGE SCALE GENOMIC DNA]</scope>
    <source>
        <strain evidence="4 5">KMU-140</strain>
    </source>
</reference>
<dbReference type="PANTHER" id="PTHR21666">
    <property type="entry name" value="PEPTIDASE-RELATED"/>
    <property type="match status" value="1"/>
</dbReference>
<protein>
    <submittedName>
        <fullName evidence="4">Peptidoglycan DD-metalloendopeptidase family protein</fullName>
    </submittedName>
</protein>
<keyword evidence="5" id="KW-1185">Reference proteome</keyword>
<feature type="domain" description="M23ase beta-sheet core" evidence="2">
    <location>
        <begin position="373"/>
        <end position="471"/>
    </location>
</feature>
<comment type="caution">
    <text evidence="4">The sequence shown here is derived from an EMBL/GenBank/DDBJ whole genome shotgun (WGS) entry which is preliminary data.</text>
</comment>
<dbReference type="CDD" id="cd07341">
    <property type="entry name" value="M56_BlaR1_MecR1_like"/>
    <property type="match status" value="1"/>
</dbReference>
<feature type="transmembrane region" description="Helical" evidence="1">
    <location>
        <begin position="204"/>
        <end position="226"/>
    </location>
</feature>
<dbReference type="CDD" id="cd12797">
    <property type="entry name" value="M23_peptidase"/>
    <property type="match status" value="1"/>
</dbReference>
<feature type="transmembrane region" description="Helical" evidence="1">
    <location>
        <begin position="93"/>
        <end position="118"/>
    </location>
</feature>
<dbReference type="EMBL" id="JACXLC010000001">
    <property type="protein sequence ID" value="MBD2842054.1"/>
    <property type="molecule type" value="Genomic_DNA"/>
</dbReference>
<dbReference type="InterPro" id="IPR016047">
    <property type="entry name" value="M23ase_b-sheet_dom"/>
</dbReference>
<dbReference type="RefSeq" id="WP_190787549.1">
    <property type="nucleotide sequence ID" value="NZ_JACXLC010000001.1"/>
</dbReference>
<keyword evidence="1" id="KW-1133">Transmembrane helix</keyword>